<accession>W4JQ64</accession>
<evidence type="ECO:0000313" key="3">
    <source>
        <dbReference type="Proteomes" id="UP000030671"/>
    </source>
</evidence>
<dbReference type="GeneID" id="20673919"/>
<sequence length="171" mass="19653">MQILLDNNLFLKPSKCVFEVDTVKYLGFIISADSIAIGPVKVEGISKWPTPTNLKETEERNAVFETLKLCFTLTPVLIYPNGNRLFRPETNASDFVSGTILLQEVPGDGWHPVVYLLKYFNTAKQNYNIFDKELLVVIYTLDHWCIYLEAHWALFLSCFYFTLVHKPSTSH</sequence>
<keyword evidence="3" id="KW-1185">Reference proteome</keyword>
<dbReference type="Pfam" id="PF17919">
    <property type="entry name" value="RT_RNaseH_2"/>
    <property type="match status" value="1"/>
</dbReference>
<proteinExistence type="predicted"/>
<dbReference type="PANTHER" id="PTHR34072:SF52">
    <property type="entry name" value="RIBONUCLEASE H"/>
    <property type="match status" value="1"/>
</dbReference>
<dbReference type="PANTHER" id="PTHR34072">
    <property type="entry name" value="ENZYMATIC POLYPROTEIN-RELATED"/>
    <property type="match status" value="1"/>
</dbReference>
<dbReference type="InterPro" id="IPR043502">
    <property type="entry name" value="DNA/RNA_pol_sf"/>
</dbReference>
<dbReference type="Proteomes" id="UP000030671">
    <property type="component" value="Unassembled WGS sequence"/>
</dbReference>
<evidence type="ECO:0000259" key="1">
    <source>
        <dbReference type="Pfam" id="PF17919"/>
    </source>
</evidence>
<dbReference type="STRING" id="747525.W4JQ64"/>
<evidence type="ECO:0000313" key="2">
    <source>
        <dbReference type="EMBL" id="ETW75021.1"/>
    </source>
</evidence>
<name>W4JQ64_HETIT</name>
<dbReference type="EMBL" id="KI925467">
    <property type="protein sequence ID" value="ETW75021.1"/>
    <property type="molecule type" value="Genomic_DNA"/>
</dbReference>
<dbReference type="HOGENOM" id="CLU_000384_33_3_1"/>
<dbReference type="OrthoDB" id="2684690at2759"/>
<protein>
    <recommendedName>
        <fullName evidence="1">Reverse transcriptase/retrotransposon-derived protein RNase H-like domain-containing protein</fullName>
    </recommendedName>
</protein>
<dbReference type="KEGG" id="hir:HETIRDRAFT_423604"/>
<dbReference type="InterPro" id="IPR041577">
    <property type="entry name" value="RT_RNaseH_2"/>
</dbReference>
<dbReference type="RefSeq" id="XP_009553472.1">
    <property type="nucleotide sequence ID" value="XM_009555177.1"/>
</dbReference>
<reference evidence="2 3" key="1">
    <citation type="journal article" date="2012" name="New Phytol.">
        <title>Insight into trade-off between wood decay and parasitism from the genome of a fungal forest pathogen.</title>
        <authorList>
            <person name="Olson A."/>
            <person name="Aerts A."/>
            <person name="Asiegbu F."/>
            <person name="Belbahri L."/>
            <person name="Bouzid O."/>
            <person name="Broberg A."/>
            <person name="Canback B."/>
            <person name="Coutinho P.M."/>
            <person name="Cullen D."/>
            <person name="Dalman K."/>
            <person name="Deflorio G."/>
            <person name="van Diepen L.T."/>
            <person name="Dunand C."/>
            <person name="Duplessis S."/>
            <person name="Durling M."/>
            <person name="Gonthier P."/>
            <person name="Grimwood J."/>
            <person name="Fossdal C.G."/>
            <person name="Hansson D."/>
            <person name="Henrissat B."/>
            <person name="Hietala A."/>
            <person name="Himmelstrand K."/>
            <person name="Hoffmeister D."/>
            <person name="Hogberg N."/>
            <person name="James T.Y."/>
            <person name="Karlsson M."/>
            <person name="Kohler A."/>
            <person name="Kues U."/>
            <person name="Lee Y.H."/>
            <person name="Lin Y.C."/>
            <person name="Lind M."/>
            <person name="Lindquist E."/>
            <person name="Lombard V."/>
            <person name="Lucas S."/>
            <person name="Lunden K."/>
            <person name="Morin E."/>
            <person name="Murat C."/>
            <person name="Park J."/>
            <person name="Raffaello T."/>
            <person name="Rouze P."/>
            <person name="Salamov A."/>
            <person name="Schmutz J."/>
            <person name="Solheim H."/>
            <person name="Stahlberg J."/>
            <person name="Velez H."/>
            <person name="de Vries R.P."/>
            <person name="Wiebenga A."/>
            <person name="Woodward S."/>
            <person name="Yakovlev I."/>
            <person name="Garbelotto M."/>
            <person name="Martin F."/>
            <person name="Grigoriev I.V."/>
            <person name="Stenlid J."/>
        </authorList>
    </citation>
    <scope>NUCLEOTIDE SEQUENCE [LARGE SCALE GENOMIC DNA]</scope>
    <source>
        <strain evidence="2 3">TC 32-1</strain>
    </source>
</reference>
<dbReference type="InterPro" id="IPR043128">
    <property type="entry name" value="Rev_trsase/Diguanyl_cyclase"/>
</dbReference>
<gene>
    <name evidence="2" type="ORF">HETIRDRAFT_423604</name>
</gene>
<organism evidence="2 3">
    <name type="scientific">Heterobasidion irregulare (strain TC 32-1)</name>
    <dbReference type="NCBI Taxonomy" id="747525"/>
    <lineage>
        <taxon>Eukaryota</taxon>
        <taxon>Fungi</taxon>
        <taxon>Dikarya</taxon>
        <taxon>Basidiomycota</taxon>
        <taxon>Agaricomycotina</taxon>
        <taxon>Agaricomycetes</taxon>
        <taxon>Russulales</taxon>
        <taxon>Bondarzewiaceae</taxon>
        <taxon>Heterobasidion</taxon>
        <taxon>Heterobasidion annosum species complex</taxon>
    </lineage>
</organism>
<dbReference type="InParanoid" id="W4JQ64"/>
<dbReference type="AlphaFoldDB" id="W4JQ64"/>
<feature type="domain" description="Reverse transcriptase/retrotransposon-derived protein RNase H-like" evidence="1">
    <location>
        <begin position="57"/>
        <end position="150"/>
    </location>
</feature>
<dbReference type="SUPFAM" id="SSF56672">
    <property type="entry name" value="DNA/RNA polymerases"/>
    <property type="match status" value="1"/>
</dbReference>
<dbReference type="eggNOG" id="KOG0017">
    <property type="taxonomic scope" value="Eukaryota"/>
</dbReference>
<dbReference type="Gene3D" id="3.30.70.270">
    <property type="match status" value="1"/>
</dbReference>